<dbReference type="EMBL" id="BHYL01000491">
    <property type="protein sequence ID" value="GCD22127.1"/>
    <property type="molecule type" value="Genomic_DNA"/>
</dbReference>
<comment type="caution">
    <text evidence="1">The sequence shown here is derived from an EMBL/GenBank/DDBJ whole genome shotgun (WGS) entry which is preliminary data.</text>
</comment>
<dbReference type="Proteomes" id="UP000288246">
    <property type="component" value="Unassembled WGS sequence"/>
</dbReference>
<protein>
    <submittedName>
        <fullName evidence="1">Uncharacterized protein</fullName>
    </submittedName>
</protein>
<dbReference type="AlphaFoldDB" id="A0A401V5F3"/>
<sequence length="187" mass="19991">MVVRLGRTVGAVRWEALFDDMEAQLAAVRSAAVRLDVAELTRAERATVGFVDRLRAARDSSVTVRTAHGEPVEGALVDVTPEWVLLALGPVQRALVPTAAVVAVAGLTVHAAPAAATVERRLGLGHALRALARDRAVVRVRSRDVELVGRVDRVGADHLDLTESDRPTGRARTWAVTFATLEVVRSG</sequence>
<accession>A0A401V5F3</accession>
<proteinExistence type="predicted"/>
<organism evidence="1 2">
    <name type="scientific">Cellulomonas algicola</name>
    <dbReference type="NCBI Taxonomy" id="2071633"/>
    <lineage>
        <taxon>Bacteria</taxon>
        <taxon>Bacillati</taxon>
        <taxon>Actinomycetota</taxon>
        <taxon>Actinomycetes</taxon>
        <taxon>Micrococcales</taxon>
        <taxon>Cellulomonadaceae</taxon>
        <taxon>Cellulomonas</taxon>
    </lineage>
</organism>
<evidence type="ECO:0000313" key="1">
    <source>
        <dbReference type="EMBL" id="GCD22127.1"/>
    </source>
</evidence>
<gene>
    <name evidence="1" type="ORF">CTKZ_36890</name>
</gene>
<reference evidence="1 2" key="1">
    <citation type="submission" date="2018-11" db="EMBL/GenBank/DDBJ databases">
        <title>Draft genome sequence of Cellulomonas takizawaensis strain TKZ-21.</title>
        <authorList>
            <person name="Yamamura H."/>
            <person name="Hayashi T."/>
            <person name="Hamada M."/>
            <person name="Serisawa Y."/>
            <person name="Matsuyama K."/>
            <person name="Nakagawa Y."/>
            <person name="Otoguro M."/>
            <person name="Yanagida F."/>
            <person name="Hayakawa M."/>
        </authorList>
    </citation>
    <scope>NUCLEOTIDE SEQUENCE [LARGE SCALE GENOMIC DNA]</scope>
    <source>
        <strain evidence="1 2">TKZ-21</strain>
    </source>
</reference>
<name>A0A401V5F3_9CELL</name>
<keyword evidence="2" id="KW-1185">Reference proteome</keyword>
<evidence type="ECO:0000313" key="2">
    <source>
        <dbReference type="Proteomes" id="UP000288246"/>
    </source>
</evidence>